<dbReference type="OrthoDB" id="981508at2"/>
<keyword evidence="2" id="KW-0325">Glycoprotein</keyword>
<dbReference type="GO" id="GO:0008146">
    <property type="term" value="F:sulfotransferase activity"/>
    <property type="evidence" value="ECO:0007669"/>
    <property type="project" value="InterPro"/>
</dbReference>
<dbReference type="Proteomes" id="UP000290958">
    <property type="component" value="Unassembled WGS sequence"/>
</dbReference>
<evidence type="ECO:0000256" key="1">
    <source>
        <dbReference type="ARBA" id="ARBA00022679"/>
    </source>
</evidence>
<name>A0A4Q1KH53_9SPHN</name>
<reference evidence="5" key="1">
    <citation type="submission" date="2019-01" db="EMBL/GenBank/DDBJ databases">
        <title>Cytophagaceae bacterium strain CAR-16.</title>
        <authorList>
            <person name="Chen W.-M."/>
        </authorList>
    </citation>
    <scope>NUCLEOTIDE SEQUENCE [LARGE SCALE GENOMIC DNA]</scope>
    <source>
        <strain evidence="5">CHR27</strain>
    </source>
</reference>
<evidence type="ECO:0000256" key="2">
    <source>
        <dbReference type="ARBA" id="ARBA00023180"/>
    </source>
</evidence>
<feature type="domain" description="Sulfotransferase" evidence="3">
    <location>
        <begin position="6"/>
        <end position="205"/>
    </location>
</feature>
<dbReference type="RefSeq" id="WP_129404979.1">
    <property type="nucleotide sequence ID" value="NZ_SBKP01000014.1"/>
</dbReference>
<sequence length="300" mass="34229">MAKTPTFLIIGAARAGTTALYDLVRQHPQVFMSAIKEPNYFAFEGEPLDWRGPGNEFVNNSVHSWEDYTALFADAPEGTARGEASPLYLWAPDAAKRIKARLPDVKLIAVLRNPIEQAFSHYLYARAQMIEPLDDFEAALKAEPQRLADHWQPLFQYSSFPRYAEQLRRFQAEFPPEQMQFFLYEDYRTDPKVMLAKIFGFIGVDPAFVPDVTHETNMGGQPRHAWLQNLVMRPNPVASLAALVVPMSARRAIRDMVSRRNLARDQLSPAAKAWLMKSLEDDISQLRDIIGRDVSHWLEP</sequence>
<accession>A0A4Q1KH53</accession>
<proteinExistence type="predicted"/>
<dbReference type="InterPro" id="IPR000863">
    <property type="entry name" value="Sulfotransferase_dom"/>
</dbReference>
<dbReference type="Gene3D" id="3.40.50.300">
    <property type="entry name" value="P-loop containing nucleotide triphosphate hydrolases"/>
    <property type="match status" value="1"/>
</dbReference>
<dbReference type="EMBL" id="SBKP01000014">
    <property type="protein sequence ID" value="RXR26573.1"/>
    <property type="molecule type" value="Genomic_DNA"/>
</dbReference>
<dbReference type="SUPFAM" id="SSF52540">
    <property type="entry name" value="P-loop containing nucleoside triphosphate hydrolases"/>
    <property type="match status" value="1"/>
</dbReference>
<organism evidence="4 5">
    <name type="scientific">Sphingobium fluviale</name>
    <dbReference type="NCBI Taxonomy" id="2506423"/>
    <lineage>
        <taxon>Bacteria</taxon>
        <taxon>Pseudomonadati</taxon>
        <taxon>Pseudomonadota</taxon>
        <taxon>Alphaproteobacteria</taxon>
        <taxon>Sphingomonadales</taxon>
        <taxon>Sphingomonadaceae</taxon>
        <taxon>Sphingobium</taxon>
    </lineage>
</organism>
<dbReference type="PANTHER" id="PTHR10605">
    <property type="entry name" value="HEPARAN SULFATE SULFOTRANSFERASE"/>
    <property type="match status" value="1"/>
</dbReference>
<dbReference type="Pfam" id="PF00685">
    <property type="entry name" value="Sulfotransfer_1"/>
    <property type="match status" value="1"/>
</dbReference>
<dbReference type="PANTHER" id="PTHR10605:SF56">
    <property type="entry name" value="BIFUNCTIONAL HEPARAN SULFATE N-DEACETYLASE_N-SULFOTRANSFERASE"/>
    <property type="match status" value="1"/>
</dbReference>
<evidence type="ECO:0000259" key="3">
    <source>
        <dbReference type="Pfam" id="PF00685"/>
    </source>
</evidence>
<keyword evidence="5" id="KW-1185">Reference proteome</keyword>
<keyword evidence="1 4" id="KW-0808">Transferase</keyword>
<protein>
    <submittedName>
        <fullName evidence="4">Sulfotransferase</fullName>
    </submittedName>
</protein>
<dbReference type="AlphaFoldDB" id="A0A4Q1KH53"/>
<evidence type="ECO:0000313" key="5">
    <source>
        <dbReference type="Proteomes" id="UP000290958"/>
    </source>
</evidence>
<dbReference type="InterPro" id="IPR037359">
    <property type="entry name" value="NST/OST"/>
</dbReference>
<gene>
    <name evidence="4" type="ORF">EQG66_12760</name>
</gene>
<dbReference type="InterPro" id="IPR027417">
    <property type="entry name" value="P-loop_NTPase"/>
</dbReference>
<evidence type="ECO:0000313" key="4">
    <source>
        <dbReference type="EMBL" id="RXR26573.1"/>
    </source>
</evidence>
<comment type="caution">
    <text evidence="4">The sequence shown here is derived from an EMBL/GenBank/DDBJ whole genome shotgun (WGS) entry which is preliminary data.</text>
</comment>